<protein>
    <recommendedName>
        <fullName evidence="3">Histidine kinase-, DNA gyrase B-, and HSP90-like ATPase</fullName>
    </recommendedName>
</protein>
<dbReference type="RefSeq" id="WP_168139250.1">
    <property type="nucleotide sequence ID" value="NZ_JAAVJR010000013.1"/>
</dbReference>
<comment type="caution">
    <text evidence="1">The sequence shown here is derived from an EMBL/GenBank/DDBJ whole genome shotgun (WGS) entry which is preliminary data.</text>
</comment>
<name>A0ABX1D0W8_9FLAO</name>
<organism evidence="1 2">
    <name type="scientific">Salinimicrobium oceani</name>
    <dbReference type="NCBI Taxonomy" id="2722702"/>
    <lineage>
        <taxon>Bacteria</taxon>
        <taxon>Pseudomonadati</taxon>
        <taxon>Bacteroidota</taxon>
        <taxon>Flavobacteriia</taxon>
        <taxon>Flavobacteriales</taxon>
        <taxon>Flavobacteriaceae</taxon>
        <taxon>Salinimicrobium</taxon>
    </lineage>
</organism>
<keyword evidence="2" id="KW-1185">Reference proteome</keyword>
<gene>
    <name evidence="1" type="ORF">HC175_14685</name>
</gene>
<reference evidence="1 2" key="1">
    <citation type="submission" date="2020-03" db="EMBL/GenBank/DDBJ databases">
        <title>Salinimicrobium sp. nov, isolated from SCS.</title>
        <authorList>
            <person name="Cao W.R."/>
        </authorList>
    </citation>
    <scope>NUCLEOTIDE SEQUENCE [LARGE SCALE GENOMIC DNA]</scope>
    <source>
        <strain evidence="2">J15B91</strain>
    </source>
</reference>
<dbReference type="InterPro" id="IPR036890">
    <property type="entry name" value="HATPase_C_sf"/>
</dbReference>
<evidence type="ECO:0000313" key="1">
    <source>
        <dbReference type="EMBL" id="NJW54162.1"/>
    </source>
</evidence>
<accession>A0ABX1D0W8</accession>
<evidence type="ECO:0000313" key="2">
    <source>
        <dbReference type="Proteomes" id="UP000703674"/>
    </source>
</evidence>
<dbReference type="Pfam" id="PF13589">
    <property type="entry name" value="HATPase_c_3"/>
    <property type="match status" value="1"/>
</dbReference>
<evidence type="ECO:0008006" key="3">
    <source>
        <dbReference type="Google" id="ProtNLM"/>
    </source>
</evidence>
<dbReference type="EMBL" id="JAAVJR010000013">
    <property type="protein sequence ID" value="NJW54162.1"/>
    <property type="molecule type" value="Genomic_DNA"/>
</dbReference>
<dbReference type="SUPFAM" id="SSF55874">
    <property type="entry name" value="ATPase domain of HSP90 chaperone/DNA topoisomerase II/histidine kinase"/>
    <property type="match status" value="1"/>
</dbReference>
<dbReference type="Gene3D" id="3.30.565.10">
    <property type="entry name" value="Histidine kinase-like ATPase, C-terminal domain"/>
    <property type="match status" value="1"/>
</dbReference>
<sequence length="646" mass="74981">MASKNKLYGSHYIERQRSSGYKSSTYAMAEIVDNSVDADASNVKIILSEKETFVGNRSRTSLNRIFFLDNGDGMEERILNTCLTFSEGEGRNDKRIGAFGVGLPNSSISTCRRVEVFSRTKSSGWKYVFLDVDDQLERDEPQYDPAIPKEPSFEELKQIPEDIKTIVVWSNLDRFDVSKAETLISRSEKLLGRIYRYKILNGLKITFEAFRQGKADPIIPEQKVLPYDPLYVTTTENYMTDIIWEWAQKEDPRGKTPDLGHLEEFNSMYYYKRFVEGCKKDENKPLFQKLDDYWDVEYEKTLNGKKYKWKMRASFAYASIANPGVRSGGGTILGKEFGKKMSGDTHFKSANVFFIRAGREIDFGSFGLYTVTDEKNRFWTIEIHFDSDLDELMGLSNTKQSVQFKYIKRSELDNVDEVEVIPLGLQREIVWAEMSEAITRSISKMRTFLSQYAKDFKLKEQSYRNQQGEDRDPLPGVEPAVIEVIPKNDPWTEHQVEEITTFLKKRFMQVEIKLIRNQVEKYAKGYTRTIVLYAPNQTGKLFELTEIKGKLITLINTNHIYYTNVIEPLKTHPHLRIFAISIEMLIGSCALEMDRLILENDEKYKAPLENFLFQLSSRLNEFISDSGIRINPEKFEQEILEEFELM</sequence>
<proteinExistence type="predicted"/>
<dbReference type="Proteomes" id="UP000703674">
    <property type="component" value="Unassembled WGS sequence"/>
</dbReference>